<keyword evidence="3" id="KW-1185">Reference proteome</keyword>
<feature type="transmembrane region" description="Helical" evidence="1">
    <location>
        <begin position="43"/>
        <end position="59"/>
    </location>
</feature>
<sequence>MEFLKMNLTEELKARDKTMLILTFFAFAGFVIMKVSAGFDTGVYIGLGLTLASAGLAVIHRTKNRKVKADPQQSDVKPVKIS</sequence>
<reference evidence="2 3" key="1">
    <citation type="journal article" date="2002" name="Genome Res.">
        <title>The genome of Methanosarcina acetivorans reveals extensive metabolic and physiological diversity.</title>
        <authorList>
            <person name="Galagan J.E."/>
            <person name="Nusbaum C."/>
            <person name="Roy A."/>
            <person name="Endrizzi M.G."/>
            <person name="Macdonald P."/>
            <person name="FitzHugh W."/>
            <person name="Calvo S."/>
            <person name="Engels R."/>
            <person name="Smirnov S."/>
            <person name="Atnoor D."/>
            <person name="Brown A."/>
            <person name="Allen N."/>
            <person name="Naylor J."/>
            <person name="Stange-Thomann N."/>
            <person name="DeArellano K."/>
            <person name="Johnson R."/>
            <person name="Linton L."/>
            <person name="McEwan P."/>
            <person name="McKernan K."/>
            <person name="Talamas J."/>
            <person name="Tirrell A."/>
            <person name="Ye W."/>
            <person name="Zimmer A."/>
            <person name="Barber R.D."/>
            <person name="Cann I."/>
            <person name="Graham D.E."/>
            <person name="Grahame D.A."/>
            <person name="Guss A."/>
            <person name="Hedderich R."/>
            <person name="Ingram-Smith C."/>
            <person name="Kuettner C.H."/>
            <person name="Krzycki J.A."/>
            <person name="Leigh J.A."/>
            <person name="Li W."/>
            <person name="Liu J."/>
            <person name="Mukhopadhyay B."/>
            <person name="Reeve J.N."/>
            <person name="Smith K."/>
            <person name="Springer T.A."/>
            <person name="Umayam L.A."/>
            <person name="White O."/>
            <person name="White R.H."/>
            <person name="de Macario E.C."/>
            <person name="Ferry J.G."/>
            <person name="Jarrell K.F."/>
            <person name="Jing H."/>
            <person name="Macario A.J.L."/>
            <person name="Paulsen I."/>
            <person name="Pritchett M."/>
            <person name="Sowers K.R."/>
            <person name="Swanson R.V."/>
            <person name="Zinder S.H."/>
            <person name="Lander E."/>
            <person name="Metcalf W.W."/>
            <person name="Birren B."/>
        </authorList>
    </citation>
    <scope>NUCLEOTIDE SEQUENCE [LARGE SCALE GENOMIC DNA]</scope>
    <source>
        <strain evidence="3">ATCC 35395 / DSM 2834 / JCM 12185 / C2A</strain>
    </source>
</reference>
<dbReference type="InParanoid" id="Q8TL09"/>
<name>Q8TL09_METAC</name>
<dbReference type="AlphaFoldDB" id="Q8TL09"/>
<feature type="transmembrane region" description="Helical" evidence="1">
    <location>
        <begin position="20"/>
        <end position="37"/>
    </location>
</feature>
<protein>
    <submittedName>
        <fullName evidence="2">Uncharacterized protein</fullName>
    </submittedName>
</protein>
<dbReference type="EnsemblBacteria" id="AAM06605">
    <property type="protein sequence ID" value="AAM06605"/>
    <property type="gene ID" value="MA_3234"/>
</dbReference>
<keyword evidence="1" id="KW-0472">Membrane</keyword>
<dbReference type="EMBL" id="AE010299">
    <property type="protein sequence ID" value="AAM06605.1"/>
    <property type="molecule type" value="Genomic_DNA"/>
</dbReference>
<proteinExistence type="predicted"/>
<evidence type="ECO:0000313" key="3">
    <source>
        <dbReference type="Proteomes" id="UP000002487"/>
    </source>
</evidence>
<gene>
    <name evidence="2" type="ordered locus">MA_3234</name>
</gene>
<dbReference type="KEGG" id="mac:MA_3234"/>
<dbReference type="STRING" id="188937.MA_3234"/>
<keyword evidence="1" id="KW-0812">Transmembrane</keyword>
<accession>Q8TL09</accession>
<evidence type="ECO:0000256" key="1">
    <source>
        <dbReference type="SAM" id="Phobius"/>
    </source>
</evidence>
<organism evidence="2 3">
    <name type="scientific">Methanosarcina acetivorans (strain ATCC 35395 / DSM 2834 / JCM 12185 / C2A)</name>
    <dbReference type="NCBI Taxonomy" id="188937"/>
    <lineage>
        <taxon>Archaea</taxon>
        <taxon>Methanobacteriati</taxon>
        <taxon>Methanobacteriota</taxon>
        <taxon>Stenosarchaea group</taxon>
        <taxon>Methanomicrobia</taxon>
        <taxon>Methanosarcinales</taxon>
        <taxon>Methanosarcinaceae</taxon>
        <taxon>Methanosarcina</taxon>
    </lineage>
</organism>
<evidence type="ECO:0000313" key="2">
    <source>
        <dbReference type="EMBL" id="AAM06605.1"/>
    </source>
</evidence>
<dbReference type="HOGENOM" id="CLU_2550213_0_0_2"/>
<dbReference type="Proteomes" id="UP000002487">
    <property type="component" value="Chromosome"/>
</dbReference>
<keyword evidence="1" id="KW-1133">Transmembrane helix</keyword>